<dbReference type="PANTHER" id="PTHR43240">
    <property type="entry name" value="1,4-DIHYDROXY-2-NAPHTHOYL-COA THIOESTERASE 1"/>
    <property type="match status" value="1"/>
</dbReference>
<comment type="similarity">
    <text evidence="1">Belongs to the thioesterase PaaI family.</text>
</comment>
<dbReference type="RefSeq" id="WP_378293393.1">
    <property type="nucleotide sequence ID" value="NZ_JBHSON010000194.1"/>
</dbReference>
<evidence type="ECO:0000313" key="5">
    <source>
        <dbReference type="Proteomes" id="UP001596074"/>
    </source>
</evidence>
<dbReference type="SUPFAM" id="SSF54637">
    <property type="entry name" value="Thioesterase/thiol ester dehydrase-isomerase"/>
    <property type="match status" value="1"/>
</dbReference>
<dbReference type="PANTHER" id="PTHR43240:SF5">
    <property type="entry name" value="1,4-DIHYDROXY-2-NAPHTHOYL-COA THIOESTERASE 1"/>
    <property type="match status" value="1"/>
</dbReference>
<comment type="caution">
    <text evidence="4">The sequence shown here is derived from an EMBL/GenBank/DDBJ whole genome shotgun (WGS) entry which is preliminary data.</text>
</comment>
<dbReference type="EC" id="3.1.2.-" evidence="4"/>
<dbReference type="InterPro" id="IPR003736">
    <property type="entry name" value="PAAI_dom"/>
</dbReference>
<evidence type="ECO:0000256" key="2">
    <source>
        <dbReference type="ARBA" id="ARBA00022801"/>
    </source>
</evidence>
<dbReference type="NCBIfam" id="TIGR00369">
    <property type="entry name" value="unchar_dom_1"/>
    <property type="match status" value="1"/>
</dbReference>
<dbReference type="Pfam" id="PF03061">
    <property type="entry name" value="4HBT"/>
    <property type="match status" value="1"/>
</dbReference>
<dbReference type="GO" id="GO:0016787">
    <property type="term" value="F:hydrolase activity"/>
    <property type="evidence" value="ECO:0007669"/>
    <property type="project" value="UniProtKB-KW"/>
</dbReference>
<organism evidence="4 5">
    <name type="scientific">Actinomadura rugatobispora</name>
    <dbReference type="NCBI Taxonomy" id="1994"/>
    <lineage>
        <taxon>Bacteria</taxon>
        <taxon>Bacillati</taxon>
        <taxon>Actinomycetota</taxon>
        <taxon>Actinomycetes</taxon>
        <taxon>Streptosporangiales</taxon>
        <taxon>Thermomonosporaceae</taxon>
        <taxon>Actinomadura</taxon>
    </lineage>
</organism>
<evidence type="ECO:0000313" key="4">
    <source>
        <dbReference type="EMBL" id="MFC5754868.1"/>
    </source>
</evidence>
<protein>
    <submittedName>
        <fullName evidence="4">PaaI family thioesterase</fullName>
        <ecNumber evidence="4">3.1.2.-</ecNumber>
    </submittedName>
</protein>
<gene>
    <name evidence="4" type="ORF">ACFPZN_55435</name>
</gene>
<reference evidence="5" key="1">
    <citation type="journal article" date="2019" name="Int. J. Syst. Evol. Microbiol.">
        <title>The Global Catalogue of Microorganisms (GCM) 10K type strain sequencing project: providing services to taxonomists for standard genome sequencing and annotation.</title>
        <authorList>
            <consortium name="The Broad Institute Genomics Platform"/>
            <consortium name="The Broad Institute Genome Sequencing Center for Infectious Disease"/>
            <person name="Wu L."/>
            <person name="Ma J."/>
        </authorList>
    </citation>
    <scope>NUCLEOTIDE SEQUENCE [LARGE SCALE GENOMIC DNA]</scope>
    <source>
        <strain evidence="5">KCTC 42087</strain>
    </source>
</reference>
<dbReference type="CDD" id="cd03443">
    <property type="entry name" value="PaaI_thioesterase"/>
    <property type="match status" value="1"/>
</dbReference>
<dbReference type="Gene3D" id="3.10.129.10">
    <property type="entry name" value="Hotdog Thioesterase"/>
    <property type="match status" value="1"/>
</dbReference>
<evidence type="ECO:0000259" key="3">
    <source>
        <dbReference type="Pfam" id="PF03061"/>
    </source>
</evidence>
<dbReference type="InterPro" id="IPR029069">
    <property type="entry name" value="HotDog_dom_sf"/>
</dbReference>
<dbReference type="InterPro" id="IPR006683">
    <property type="entry name" value="Thioestr_dom"/>
</dbReference>
<name>A0ABW1AK04_9ACTN</name>
<keyword evidence="5" id="KW-1185">Reference proteome</keyword>
<feature type="domain" description="Thioesterase" evidence="3">
    <location>
        <begin position="44"/>
        <end position="120"/>
    </location>
</feature>
<evidence type="ECO:0000256" key="1">
    <source>
        <dbReference type="ARBA" id="ARBA00008324"/>
    </source>
</evidence>
<dbReference type="Proteomes" id="UP001596074">
    <property type="component" value="Unassembled WGS sequence"/>
</dbReference>
<proteinExistence type="inferred from homology"/>
<sequence>MDLSQFLGRSPGPFDGLIGLTLTSADTTRVEAALPVTPDLLQGHGIVHGGVYCSAIETTTSIGASLRAGLDRQVVGISNRTQFLRATSGGTLTIVATLNSDDDGRYLWDAEITDDQTRKVAVGQVQLLRLEKPTPTP</sequence>
<dbReference type="EMBL" id="JBHSON010000194">
    <property type="protein sequence ID" value="MFC5754868.1"/>
    <property type="molecule type" value="Genomic_DNA"/>
</dbReference>
<keyword evidence="2 4" id="KW-0378">Hydrolase</keyword>
<accession>A0ABW1AK04</accession>